<organism evidence="2 3">
    <name type="scientific">Cymbomonas tetramitiformis</name>
    <dbReference type="NCBI Taxonomy" id="36881"/>
    <lineage>
        <taxon>Eukaryota</taxon>
        <taxon>Viridiplantae</taxon>
        <taxon>Chlorophyta</taxon>
        <taxon>Pyramimonadophyceae</taxon>
        <taxon>Pyramimonadales</taxon>
        <taxon>Pyramimonadaceae</taxon>
        <taxon>Cymbomonas</taxon>
    </lineage>
</organism>
<dbReference type="AlphaFoldDB" id="A0AAE0KXI4"/>
<evidence type="ECO:0000256" key="1">
    <source>
        <dbReference type="SAM" id="MobiDB-lite"/>
    </source>
</evidence>
<keyword evidence="3" id="KW-1185">Reference proteome</keyword>
<feature type="compositionally biased region" description="Polar residues" evidence="1">
    <location>
        <begin position="129"/>
        <end position="140"/>
    </location>
</feature>
<feature type="region of interest" description="Disordered" evidence="1">
    <location>
        <begin position="128"/>
        <end position="165"/>
    </location>
</feature>
<protein>
    <submittedName>
        <fullName evidence="2">Uncharacterized protein</fullName>
    </submittedName>
</protein>
<evidence type="ECO:0000313" key="2">
    <source>
        <dbReference type="EMBL" id="KAK3264438.1"/>
    </source>
</evidence>
<name>A0AAE0KXI4_9CHLO</name>
<accession>A0AAE0KXI4</accession>
<reference evidence="2 3" key="1">
    <citation type="journal article" date="2015" name="Genome Biol. Evol.">
        <title>Comparative Genomics of a Bacterivorous Green Alga Reveals Evolutionary Causalities and Consequences of Phago-Mixotrophic Mode of Nutrition.</title>
        <authorList>
            <person name="Burns J.A."/>
            <person name="Paasch A."/>
            <person name="Narechania A."/>
            <person name="Kim E."/>
        </authorList>
    </citation>
    <scope>NUCLEOTIDE SEQUENCE [LARGE SCALE GENOMIC DNA]</scope>
    <source>
        <strain evidence="2 3">PLY_AMNH</strain>
    </source>
</reference>
<dbReference type="EMBL" id="LGRX02014548">
    <property type="protein sequence ID" value="KAK3264438.1"/>
    <property type="molecule type" value="Genomic_DNA"/>
</dbReference>
<comment type="caution">
    <text evidence="2">The sequence shown here is derived from an EMBL/GenBank/DDBJ whole genome shotgun (WGS) entry which is preliminary data.</text>
</comment>
<feature type="compositionally biased region" description="Basic and acidic residues" evidence="1">
    <location>
        <begin position="141"/>
        <end position="155"/>
    </location>
</feature>
<evidence type="ECO:0000313" key="3">
    <source>
        <dbReference type="Proteomes" id="UP001190700"/>
    </source>
</evidence>
<dbReference type="Proteomes" id="UP001190700">
    <property type="component" value="Unassembled WGS sequence"/>
</dbReference>
<sequence>MPTAGESGDRICNRQEGMLQVRYFPNGGGRDSYIHLDNGGIYGRRKDWTIPHDGARNPLHQQNNITDCNKAPARYYADGTGRDGYSCLQNTKAFDFQANLRGHPAYPRGELDPGLKRTTPEGRAAVTIQAHSSSRLSTPKESVDPRSELSRRVPSDVRTTTPPTHLALQGTRSTFVTKSFSTSKGFL</sequence>
<gene>
    <name evidence="2" type="ORF">CYMTET_26823</name>
</gene>
<proteinExistence type="predicted"/>